<dbReference type="Gene3D" id="1.10.443.10">
    <property type="entry name" value="Intergrase catalytic core"/>
    <property type="match status" value="1"/>
</dbReference>
<dbReference type="InterPro" id="IPR011010">
    <property type="entry name" value="DNA_brk_join_enz"/>
</dbReference>
<dbReference type="Proteomes" id="UP001500454">
    <property type="component" value="Unassembled WGS sequence"/>
</dbReference>
<dbReference type="Gene3D" id="1.10.150.130">
    <property type="match status" value="1"/>
</dbReference>
<proteinExistence type="predicted"/>
<evidence type="ECO:0000313" key="4">
    <source>
        <dbReference type="EMBL" id="GAA4392193.1"/>
    </source>
</evidence>
<dbReference type="PROSITE" id="PS51898">
    <property type="entry name" value="TYR_RECOMBINASE"/>
    <property type="match status" value="1"/>
</dbReference>
<dbReference type="InterPro" id="IPR002104">
    <property type="entry name" value="Integrase_catalytic"/>
</dbReference>
<dbReference type="InterPro" id="IPR010998">
    <property type="entry name" value="Integrase_recombinase_N"/>
</dbReference>
<evidence type="ECO:0000256" key="1">
    <source>
        <dbReference type="ARBA" id="ARBA00023125"/>
    </source>
</evidence>
<evidence type="ECO:0000313" key="5">
    <source>
        <dbReference type="Proteomes" id="UP001500454"/>
    </source>
</evidence>
<keyword evidence="1" id="KW-0238">DNA-binding</keyword>
<dbReference type="InterPro" id="IPR025269">
    <property type="entry name" value="SAM-like_dom"/>
</dbReference>
<reference evidence="5" key="1">
    <citation type="journal article" date="2019" name="Int. J. Syst. Evol. Microbiol.">
        <title>The Global Catalogue of Microorganisms (GCM) 10K type strain sequencing project: providing services to taxonomists for standard genome sequencing and annotation.</title>
        <authorList>
            <consortium name="The Broad Institute Genomics Platform"/>
            <consortium name="The Broad Institute Genome Sequencing Center for Infectious Disease"/>
            <person name="Wu L."/>
            <person name="Ma J."/>
        </authorList>
    </citation>
    <scope>NUCLEOTIDE SEQUENCE [LARGE SCALE GENOMIC DNA]</scope>
    <source>
        <strain evidence="5">JCM 17924</strain>
    </source>
</reference>
<gene>
    <name evidence="4" type="ORF">GCM10023186_42380</name>
</gene>
<dbReference type="Pfam" id="PF00589">
    <property type="entry name" value="Phage_integrase"/>
    <property type="match status" value="1"/>
</dbReference>
<dbReference type="EMBL" id="BAABHA010000015">
    <property type="protein sequence ID" value="GAA4392193.1"/>
    <property type="molecule type" value="Genomic_DNA"/>
</dbReference>
<dbReference type="PANTHER" id="PTHR30349">
    <property type="entry name" value="PHAGE INTEGRASE-RELATED"/>
    <property type="match status" value="1"/>
</dbReference>
<evidence type="ECO:0000259" key="3">
    <source>
        <dbReference type="PROSITE" id="PS51898"/>
    </source>
</evidence>
<organism evidence="4 5">
    <name type="scientific">Hymenobacter koreensis</name>
    <dbReference type="NCBI Taxonomy" id="1084523"/>
    <lineage>
        <taxon>Bacteria</taxon>
        <taxon>Pseudomonadati</taxon>
        <taxon>Bacteroidota</taxon>
        <taxon>Cytophagia</taxon>
        <taxon>Cytophagales</taxon>
        <taxon>Hymenobacteraceae</taxon>
        <taxon>Hymenobacter</taxon>
    </lineage>
</organism>
<feature type="domain" description="Tyr recombinase" evidence="3">
    <location>
        <begin position="215"/>
        <end position="416"/>
    </location>
</feature>
<accession>A0ABP8JK96</accession>
<keyword evidence="5" id="KW-1185">Reference proteome</keyword>
<evidence type="ECO:0000256" key="2">
    <source>
        <dbReference type="ARBA" id="ARBA00023172"/>
    </source>
</evidence>
<comment type="caution">
    <text evidence="4">The sequence shown here is derived from an EMBL/GenBank/DDBJ whole genome shotgun (WGS) entry which is preliminary data.</text>
</comment>
<name>A0ABP8JK96_9BACT</name>
<dbReference type="SUPFAM" id="SSF56349">
    <property type="entry name" value="DNA breaking-rejoining enzymes"/>
    <property type="match status" value="1"/>
</dbReference>
<protein>
    <recommendedName>
        <fullName evidence="3">Tyr recombinase domain-containing protein</fullName>
    </recommendedName>
</protein>
<keyword evidence="2" id="KW-0233">DNA recombination</keyword>
<dbReference type="InterPro" id="IPR050090">
    <property type="entry name" value="Tyrosine_recombinase_XerCD"/>
</dbReference>
<dbReference type="Pfam" id="PF13102">
    <property type="entry name" value="Phage_int_SAM_5"/>
    <property type="match status" value="1"/>
</dbReference>
<sequence length="420" mass="48332">MLHHRERQDGTRQVRLRITRQGVRFWDTGVRVREKEWNAKAQPHKADWIKSANRDYETLNDFLDGVYRRAAELARQHPHLLAEGLQDRIAEQDHAAAQAPAEAAPPDTDFVAYAQAYVAERSLRDNPNTVLFYRDAVRDLVAWRAGRPWPFAQLTEDSIFEFHDWLLHKPVYPGTARDRITKLSTIAAKAVKRGLLDYAKNPFRDLDLPKVANKKPVTRPSLDQLQRLIDLDLSGVLPRFRQRLEDRRRAWLFQHYIRGVRAGDVLLLRERDVRADRLVFRELKTGKIKSARRTPAIDAILAHYPPTGNPLAFVFPFLDHERAYAAEFPTLAQQQQRAYALRLQIQYLNGGLKWLCRLAGVPPFTSHAARHLFVDRLVAAKVSTREISGLLNHSAESVTRRYMQSMGYDELDEAAAKAFG</sequence>
<dbReference type="InterPro" id="IPR013762">
    <property type="entry name" value="Integrase-like_cat_sf"/>
</dbReference>